<dbReference type="SUPFAM" id="SSF63882">
    <property type="entry name" value="MoeA N-terminal region -like"/>
    <property type="match status" value="1"/>
</dbReference>
<name>A0ABW2DJD9_9BACT</name>
<evidence type="ECO:0000256" key="5">
    <source>
        <dbReference type="ARBA" id="ARBA00047317"/>
    </source>
</evidence>
<dbReference type="NCBIfam" id="TIGR00177">
    <property type="entry name" value="molyb_syn"/>
    <property type="match status" value="1"/>
</dbReference>
<dbReference type="InterPro" id="IPR036688">
    <property type="entry name" value="MoeA_C_domain_IV_sf"/>
</dbReference>
<evidence type="ECO:0000256" key="4">
    <source>
        <dbReference type="ARBA" id="ARBA00023150"/>
    </source>
</evidence>
<comment type="function">
    <text evidence="1 6">Catalyzes the insertion of molybdate into adenylated molybdopterin with the concomitant release of AMP.</text>
</comment>
<accession>A0ABW2DJD9</accession>
<dbReference type="Gene3D" id="3.40.980.10">
    <property type="entry name" value="MoaB/Mog-like domain"/>
    <property type="match status" value="1"/>
</dbReference>
<evidence type="ECO:0000259" key="7">
    <source>
        <dbReference type="SMART" id="SM00852"/>
    </source>
</evidence>
<dbReference type="Proteomes" id="UP001596405">
    <property type="component" value="Unassembled WGS sequence"/>
</dbReference>
<keyword evidence="6" id="KW-0479">Metal-binding</keyword>
<keyword evidence="6" id="KW-0808">Transferase</keyword>
<evidence type="ECO:0000256" key="2">
    <source>
        <dbReference type="ARBA" id="ARBA00005046"/>
    </source>
</evidence>
<dbReference type="InterPro" id="IPR008284">
    <property type="entry name" value="MoCF_biosynth_CS"/>
</dbReference>
<gene>
    <name evidence="8" type="ORF">ACFQHR_09900</name>
</gene>
<dbReference type="PROSITE" id="PS01079">
    <property type="entry name" value="MOCF_BIOSYNTHESIS_2"/>
    <property type="match status" value="1"/>
</dbReference>
<dbReference type="Pfam" id="PF03453">
    <property type="entry name" value="MoeA_N"/>
    <property type="match status" value="1"/>
</dbReference>
<evidence type="ECO:0000256" key="6">
    <source>
        <dbReference type="RuleBase" id="RU365090"/>
    </source>
</evidence>
<sequence>MVTVQEAEAIIRAQTRDFGIEELPFEQALRRVLAEDLKTDRDLPPFNRVAMDGIAVKYEAIAQGTQRFKIVGTQAAGGAPLEVQQLQDCIEIMTGAALPPSVDTVIRYEDLEIQNGIATVLTENVHAGQNLHRQGQDKKQGEVVVAAAQVVTPAVVSMAAAVGETQLRVKKLPKVVVISTGDELVDVEQTPLPYQIRRSNSYMVKAALQQFQIKADMLHLPDDIAATREELRQCLQQYEVVILSGGISAGKFDFVPQVLEELVVQKRFHKVQQKPGKPFWFGTYGQQTVVFALPGNPVSTFLCLHRYCLPWLHASLGLPEKPKLFASLAQDISFKPQLCYFVQVQLHFNEQGQLLATPFEGNGSGDFANLIEADAFLELPPEQSEYNKGEVYRVWPMKSLL</sequence>
<dbReference type="RefSeq" id="WP_066625449.1">
    <property type="nucleotide sequence ID" value="NZ_JBHSYQ010000004.1"/>
</dbReference>
<organism evidence="8 9">
    <name type="scientific">Rufibacter roseus</name>
    <dbReference type="NCBI Taxonomy" id="1567108"/>
    <lineage>
        <taxon>Bacteria</taxon>
        <taxon>Pseudomonadati</taxon>
        <taxon>Bacteroidota</taxon>
        <taxon>Cytophagia</taxon>
        <taxon>Cytophagales</taxon>
        <taxon>Hymenobacteraceae</taxon>
        <taxon>Rufibacter</taxon>
    </lineage>
</organism>
<comment type="similarity">
    <text evidence="3 6">Belongs to the MoeA family.</text>
</comment>
<dbReference type="PANTHER" id="PTHR10192">
    <property type="entry name" value="MOLYBDOPTERIN BIOSYNTHESIS PROTEIN"/>
    <property type="match status" value="1"/>
</dbReference>
<dbReference type="InterPro" id="IPR038987">
    <property type="entry name" value="MoeA-like"/>
</dbReference>
<protein>
    <recommendedName>
        <fullName evidence="6">Molybdopterin molybdenumtransferase</fullName>
        <ecNumber evidence="6">2.10.1.1</ecNumber>
    </recommendedName>
</protein>
<evidence type="ECO:0000313" key="8">
    <source>
        <dbReference type="EMBL" id="MFC6997941.1"/>
    </source>
</evidence>
<comment type="caution">
    <text evidence="8">The sequence shown here is derived from an EMBL/GenBank/DDBJ whole genome shotgun (WGS) entry which is preliminary data.</text>
</comment>
<dbReference type="Gene3D" id="3.90.105.10">
    <property type="entry name" value="Molybdopterin biosynthesis moea protein, domain 2"/>
    <property type="match status" value="1"/>
</dbReference>
<dbReference type="SUPFAM" id="SSF63867">
    <property type="entry name" value="MoeA C-terminal domain-like"/>
    <property type="match status" value="1"/>
</dbReference>
<comment type="catalytic activity">
    <reaction evidence="5">
        <text>adenylyl-molybdopterin + molybdate = Mo-molybdopterin + AMP + H(+)</text>
        <dbReference type="Rhea" id="RHEA:35047"/>
        <dbReference type="ChEBI" id="CHEBI:15378"/>
        <dbReference type="ChEBI" id="CHEBI:36264"/>
        <dbReference type="ChEBI" id="CHEBI:62727"/>
        <dbReference type="ChEBI" id="CHEBI:71302"/>
        <dbReference type="ChEBI" id="CHEBI:456215"/>
        <dbReference type="EC" id="2.10.1.1"/>
    </reaction>
</comment>
<dbReference type="Gene3D" id="2.40.340.10">
    <property type="entry name" value="MoeA, C-terminal, domain IV"/>
    <property type="match status" value="1"/>
</dbReference>
<dbReference type="EMBL" id="JBHSYQ010000004">
    <property type="protein sequence ID" value="MFC6997941.1"/>
    <property type="molecule type" value="Genomic_DNA"/>
</dbReference>
<dbReference type="InterPro" id="IPR005111">
    <property type="entry name" value="MoeA_C_domain_IV"/>
</dbReference>
<dbReference type="Pfam" id="PF03454">
    <property type="entry name" value="MoeA_C"/>
    <property type="match status" value="1"/>
</dbReference>
<evidence type="ECO:0000256" key="1">
    <source>
        <dbReference type="ARBA" id="ARBA00002901"/>
    </source>
</evidence>
<dbReference type="Pfam" id="PF00994">
    <property type="entry name" value="MoCF_biosynth"/>
    <property type="match status" value="1"/>
</dbReference>
<keyword evidence="6" id="KW-0460">Magnesium</keyword>
<comment type="pathway">
    <text evidence="2 6">Cofactor biosynthesis; molybdopterin biosynthesis.</text>
</comment>
<dbReference type="InterPro" id="IPR036425">
    <property type="entry name" value="MoaB/Mog-like_dom_sf"/>
</dbReference>
<dbReference type="Gene3D" id="2.170.190.11">
    <property type="entry name" value="Molybdopterin biosynthesis moea protein, domain 3"/>
    <property type="match status" value="1"/>
</dbReference>
<evidence type="ECO:0000313" key="9">
    <source>
        <dbReference type="Proteomes" id="UP001596405"/>
    </source>
</evidence>
<reference evidence="9" key="1">
    <citation type="journal article" date="2019" name="Int. J. Syst. Evol. Microbiol.">
        <title>The Global Catalogue of Microorganisms (GCM) 10K type strain sequencing project: providing services to taxonomists for standard genome sequencing and annotation.</title>
        <authorList>
            <consortium name="The Broad Institute Genomics Platform"/>
            <consortium name="The Broad Institute Genome Sequencing Center for Infectious Disease"/>
            <person name="Wu L."/>
            <person name="Ma J."/>
        </authorList>
    </citation>
    <scope>NUCLEOTIDE SEQUENCE [LARGE SCALE GENOMIC DNA]</scope>
    <source>
        <strain evidence="9">CGMCC 4.7393</strain>
    </source>
</reference>
<dbReference type="SUPFAM" id="SSF53218">
    <property type="entry name" value="Molybdenum cofactor biosynthesis proteins"/>
    <property type="match status" value="1"/>
</dbReference>
<dbReference type="CDD" id="cd00887">
    <property type="entry name" value="MoeA"/>
    <property type="match status" value="1"/>
</dbReference>
<keyword evidence="4 6" id="KW-0501">Molybdenum cofactor biosynthesis</keyword>
<dbReference type="InterPro" id="IPR036135">
    <property type="entry name" value="MoeA_linker/N_sf"/>
</dbReference>
<feature type="domain" description="MoaB/Mog" evidence="7">
    <location>
        <begin position="176"/>
        <end position="314"/>
    </location>
</feature>
<dbReference type="InterPro" id="IPR005110">
    <property type="entry name" value="MoeA_linker/N"/>
</dbReference>
<dbReference type="InterPro" id="IPR001453">
    <property type="entry name" value="MoaB/Mog_dom"/>
</dbReference>
<dbReference type="PANTHER" id="PTHR10192:SF5">
    <property type="entry name" value="GEPHYRIN"/>
    <property type="match status" value="1"/>
</dbReference>
<dbReference type="EC" id="2.10.1.1" evidence="6"/>
<evidence type="ECO:0000256" key="3">
    <source>
        <dbReference type="ARBA" id="ARBA00010763"/>
    </source>
</evidence>
<dbReference type="SMART" id="SM00852">
    <property type="entry name" value="MoCF_biosynth"/>
    <property type="match status" value="1"/>
</dbReference>
<keyword evidence="9" id="KW-1185">Reference proteome</keyword>
<keyword evidence="6" id="KW-0500">Molybdenum</keyword>
<proteinExistence type="inferred from homology"/>
<comment type="cofactor">
    <cofactor evidence="6">
        <name>Mg(2+)</name>
        <dbReference type="ChEBI" id="CHEBI:18420"/>
    </cofactor>
</comment>